<dbReference type="InterPro" id="IPR024731">
    <property type="entry name" value="NELL2-like_EGF"/>
</dbReference>
<dbReference type="SMART" id="SM00179">
    <property type="entry name" value="EGF_CA"/>
    <property type="match status" value="7"/>
</dbReference>
<evidence type="ECO:0000256" key="1">
    <source>
        <dbReference type="ARBA" id="ARBA00004241"/>
    </source>
</evidence>
<feature type="domain" description="EGF-like" evidence="18">
    <location>
        <begin position="361"/>
        <end position="401"/>
    </location>
</feature>
<dbReference type="GO" id="GO:0005509">
    <property type="term" value="F:calcium ion binding"/>
    <property type="evidence" value="ECO:0007669"/>
    <property type="project" value="InterPro"/>
</dbReference>
<dbReference type="Gene3D" id="2.10.25.10">
    <property type="entry name" value="Laminin"/>
    <property type="match status" value="8"/>
</dbReference>
<evidence type="ECO:0000256" key="3">
    <source>
        <dbReference type="ARBA" id="ARBA00022473"/>
    </source>
</evidence>
<dbReference type="Pfam" id="PF07699">
    <property type="entry name" value="Ephrin_rec_like"/>
    <property type="match status" value="3"/>
</dbReference>
<dbReference type="PROSITE" id="PS01186">
    <property type="entry name" value="EGF_2"/>
    <property type="match status" value="5"/>
</dbReference>
<evidence type="ECO:0000256" key="10">
    <source>
        <dbReference type="ARBA" id="ARBA00023157"/>
    </source>
</evidence>
<keyword evidence="6 16" id="KW-0732">Signal</keyword>
<dbReference type="InterPro" id="IPR018097">
    <property type="entry name" value="EGF_Ca-bd_CS"/>
</dbReference>
<feature type="signal peptide" evidence="16">
    <location>
        <begin position="1"/>
        <end position="30"/>
    </location>
</feature>
<keyword evidence="5 15" id="KW-0245">EGF-like domain</keyword>
<keyword evidence="4" id="KW-0964">Secreted</keyword>
<evidence type="ECO:0000256" key="8">
    <source>
        <dbReference type="ARBA" id="ARBA00022837"/>
    </source>
</evidence>
<dbReference type="GO" id="GO:0008289">
    <property type="term" value="F:lipid binding"/>
    <property type="evidence" value="ECO:0007669"/>
    <property type="project" value="UniProtKB-KW"/>
</dbReference>
<dbReference type="FunFam" id="2.10.25.10:FF:000237">
    <property type="entry name" value="Signal peptide, CUB domain and EGF like domain containing 2"/>
    <property type="match status" value="1"/>
</dbReference>
<evidence type="ECO:0000256" key="5">
    <source>
        <dbReference type="ARBA" id="ARBA00022536"/>
    </source>
</evidence>
<dbReference type="GO" id="GO:0005615">
    <property type="term" value="C:extracellular space"/>
    <property type="evidence" value="ECO:0007669"/>
    <property type="project" value="TreeGrafter"/>
</dbReference>
<dbReference type="Gene3D" id="2.10.50.10">
    <property type="entry name" value="Tumor Necrosis Factor Receptor, subunit A, domain 2"/>
    <property type="match status" value="3"/>
</dbReference>
<evidence type="ECO:0000256" key="12">
    <source>
        <dbReference type="ARBA" id="ARBA00067359"/>
    </source>
</evidence>
<evidence type="ECO:0000256" key="15">
    <source>
        <dbReference type="PROSITE-ProRule" id="PRU00076"/>
    </source>
</evidence>
<comment type="subcellular location">
    <subcellularLocation>
        <location evidence="1">Cell surface</location>
    </subcellularLocation>
    <subcellularLocation>
        <location evidence="2">Secreted</location>
    </subcellularLocation>
</comment>
<keyword evidence="11" id="KW-0325">Glycoprotein</keyword>
<dbReference type="FunFam" id="2.10.25.10:FF:000030">
    <property type="entry name" value="Signal peptide, CUB domain and EGF-like domain-containing 2"/>
    <property type="match status" value="1"/>
</dbReference>
<evidence type="ECO:0000256" key="9">
    <source>
        <dbReference type="ARBA" id="ARBA00023121"/>
    </source>
</evidence>
<keyword evidence="10 15" id="KW-1015">Disulfide bond</keyword>
<proteinExistence type="predicted"/>
<feature type="disulfide bond" evidence="15">
    <location>
        <begin position="326"/>
        <end position="336"/>
    </location>
</feature>
<evidence type="ECO:0000256" key="4">
    <source>
        <dbReference type="ARBA" id="ARBA00022525"/>
    </source>
</evidence>
<feature type="chain" id="PRO_5039901124" description="Signal peptide, CUB and EGF-like domain-containing protein 2" evidence="16">
    <location>
        <begin position="31"/>
        <end position="983"/>
    </location>
</feature>
<keyword evidence="9" id="KW-0446">Lipid-binding</keyword>
<keyword evidence="3" id="KW-0217">Developmental protein</keyword>
<dbReference type="GeneID" id="103063930"/>
<keyword evidence="8" id="KW-0106">Calcium</keyword>
<dbReference type="CDD" id="cd00054">
    <property type="entry name" value="EGF_CA"/>
    <property type="match status" value="3"/>
</dbReference>
<dbReference type="Pfam" id="PF14670">
    <property type="entry name" value="FXa_inhibition"/>
    <property type="match status" value="4"/>
</dbReference>
<dbReference type="SUPFAM" id="SSF49854">
    <property type="entry name" value="Spermadhesin, CUB domain"/>
    <property type="match status" value="1"/>
</dbReference>
<dbReference type="FunFam" id="2.10.25.10:FF:000008">
    <property type="entry name" value="Signal peptide, CUB domain, EGF-like 2"/>
    <property type="match status" value="1"/>
</dbReference>
<evidence type="ECO:0000256" key="14">
    <source>
        <dbReference type="ARBA" id="ARBA00080914"/>
    </source>
</evidence>
<keyword evidence="7" id="KW-0677">Repeat</keyword>
<dbReference type="InterPro" id="IPR052071">
    <property type="entry name" value="SCUB_EGF-like_domain"/>
</dbReference>
<dbReference type="AlphaFoldDB" id="A0A9F5IXG4"/>
<dbReference type="GO" id="GO:0007165">
    <property type="term" value="P:signal transduction"/>
    <property type="evidence" value="ECO:0007669"/>
    <property type="project" value="TreeGrafter"/>
</dbReference>
<dbReference type="FunFam" id="2.10.25.10:FF:000037">
    <property type="entry name" value="Signal peptide, CUB domain and EGF-like domain-containing 2"/>
    <property type="match status" value="1"/>
</dbReference>
<dbReference type="FunFam" id="2.10.25.10:FF:000256">
    <property type="entry name" value="Signal peptide, CUB domain and EGF like domain containing 2"/>
    <property type="match status" value="1"/>
</dbReference>
<dbReference type="PANTHER" id="PTHR24046">
    <property type="entry name" value="SIGNAL PEPTIDE, CUB AND EGF-LIKE DOMAIN-CONTAINING"/>
    <property type="match status" value="1"/>
</dbReference>
<feature type="domain" description="CUB" evidence="17">
    <location>
        <begin position="793"/>
        <end position="905"/>
    </location>
</feature>
<dbReference type="Pfam" id="PF00431">
    <property type="entry name" value="CUB"/>
    <property type="match status" value="1"/>
</dbReference>
<dbReference type="FunFam" id="2.10.50.10:FF:000002">
    <property type="entry name" value="signal peptide, CUB and EGF-like domain-containing protein 2 isoform X1"/>
    <property type="match status" value="1"/>
</dbReference>
<dbReference type="Pfam" id="PF12662">
    <property type="entry name" value="cEGF"/>
    <property type="match status" value="1"/>
</dbReference>
<feature type="domain" description="EGF-like" evidence="18">
    <location>
        <begin position="128"/>
        <end position="164"/>
    </location>
</feature>
<evidence type="ECO:0000313" key="19">
    <source>
        <dbReference type="Proteomes" id="UP000695026"/>
    </source>
</evidence>
<dbReference type="PROSITE" id="PS01180">
    <property type="entry name" value="CUB"/>
    <property type="match status" value="1"/>
</dbReference>
<dbReference type="Gene3D" id="2.60.120.290">
    <property type="entry name" value="Spermadhesin, CUB domain"/>
    <property type="match status" value="1"/>
</dbReference>
<dbReference type="InterPro" id="IPR000152">
    <property type="entry name" value="EGF-type_Asp/Asn_hydroxyl_site"/>
</dbReference>
<dbReference type="PROSITE" id="PS50026">
    <property type="entry name" value="EGF_3"/>
    <property type="match status" value="4"/>
</dbReference>
<dbReference type="InterPro" id="IPR011641">
    <property type="entry name" value="Tyr-kin_ephrin_A/B_rcpt-like"/>
</dbReference>
<dbReference type="FunFam" id="2.10.25.10:FF:000028">
    <property type="entry name" value="Signal peptide, CUB domain and EGF-like domain-containing 2"/>
    <property type="match status" value="1"/>
</dbReference>
<dbReference type="InterPro" id="IPR026823">
    <property type="entry name" value="cEGF"/>
</dbReference>
<evidence type="ECO:0000256" key="11">
    <source>
        <dbReference type="ARBA" id="ARBA00023180"/>
    </source>
</evidence>
<dbReference type="FunFam" id="2.60.120.290:FF:000002">
    <property type="entry name" value="Signal peptide, CUB domain and EGF-like domain-containing 2"/>
    <property type="match status" value="1"/>
</dbReference>
<dbReference type="InterPro" id="IPR000742">
    <property type="entry name" value="EGF"/>
</dbReference>
<dbReference type="PROSITE" id="PS00010">
    <property type="entry name" value="ASX_HYDROXYL"/>
    <property type="match status" value="5"/>
</dbReference>
<dbReference type="InterPro" id="IPR001881">
    <property type="entry name" value="EGF-like_Ca-bd_dom"/>
</dbReference>
<dbReference type="FunFam" id="2.10.25.10:FF:000035">
    <property type="entry name" value="Signal peptide, CUB domain and EGF-like domain-containing 2"/>
    <property type="match status" value="1"/>
</dbReference>
<evidence type="ECO:0000256" key="7">
    <source>
        <dbReference type="ARBA" id="ARBA00022737"/>
    </source>
</evidence>
<dbReference type="PANTHER" id="PTHR24046:SF3">
    <property type="entry name" value="SIGNAL PEPTIDE, CUB AND EGF-LIKE DOMAIN-CONTAINING PROTEIN 2"/>
    <property type="match status" value="1"/>
</dbReference>
<gene>
    <name evidence="20" type="primary">SCUBE2</name>
</gene>
<evidence type="ECO:0000256" key="16">
    <source>
        <dbReference type="SAM" id="SignalP"/>
    </source>
</evidence>
<comment type="caution">
    <text evidence="15">Lacks conserved residue(s) required for the propagation of feature annotation.</text>
</comment>
<dbReference type="SMART" id="SM00181">
    <property type="entry name" value="EGF"/>
    <property type="match status" value="9"/>
</dbReference>
<dbReference type="InterPro" id="IPR035914">
    <property type="entry name" value="Sperma_CUB_dom_sf"/>
</dbReference>
<evidence type="ECO:0000256" key="6">
    <source>
        <dbReference type="ARBA" id="ARBA00022729"/>
    </source>
</evidence>
<dbReference type="RefSeq" id="XP_025025436.1">
    <property type="nucleotide sequence ID" value="XM_025169668.1"/>
</dbReference>
<dbReference type="FunFam" id="2.10.25.10:FF:000199">
    <property type="entry name" value="signal peptide, CUB and EGF-like domain-containing protein 2 isoform X2"/>
    <property type="match status" value="1"/>
</dbReference>
<evidence type="ECO:0000313" key="20">
    <source>
        <dbReference type="RefSeq" id="XP_025025436.1"/>
    </source>
</evidence>
<dbReference type="SMART" id="SM01411">
    <property type="entry name" value="Ephrin_rec_like"/>
    <property type="match status" value="3"/>
</dbReference>
<feature type="domain" description="EGF-like" evidence="18">
    <location>
        <begin position="45"/>
        <end position="85"/>
    </location>
</feature>
<dbReference type="SUPFAM" id="SSF57184">
    <property type="entry name" value="Growth factor receptor domain"/>
    <property type="match status" value="4"/>
</dbReference>
<evidence type="ECO:0000256" key="2">
    <source>
        <dbReference type="ARBA" id="ARBA00004613"/>
    </source>
</evidence>
<dbReference type="SMART" id="SM00042">
    <property type="entry name" value="CUB"/>
    <property type="match status" value="1"/>
</dbReference>
<dbReference type="PROSITE" id="PS01187">
    <property type="entry name" value="EGF_CA"/>
    <property type="match status" value="3"/>
</dbReference>
<feature type="domain" description="EGF-like" evidence="18">
    <location>
        <begin position="322"/>
        <end position="360"/>
    </location>
</feature>
<organism evidence="19 20">
    <name type="scientific">Python bivittatus</name>
    <name type="common">Burmese python</name>
    <name type="synonym">Python molurus bivittatus</name>
    <dbReference type="NCBI Taxonomy" id="176946"/>
    <lineage>
        <taxon>Eukaryota</taxon>
        <taxon>Metazoa</taxon>
        <taxon>Chordata</taxon>
        <taxon>Craniata</taxon>
        <taxon>Vertebrata</taxon>
        <taxon>Euteleostomi</taxon>
        <taxon>Lepidosauria</taxon>
        <taxon>Squamata</taxon>
        <taxon>Bifurcata</taxon>
        <taxon>Unidentata</taxon>
        <taxon>Episquamata</taxon>
        <taxon>Toxicofera</taxon>
        <taxon>Serpentes</taxon>
        <taxon>Henophidia</taxon>
        <taxon>Pythonidae</taxon>
        <taxon>Python</taxon>
    </lineage>
</organism>
<reference evidence="20" key="1">
    <citation type="submission" date="2025-08" db="UniProtKB">
        <authorList>
            <consortium name="RefSeq"/>
        </authorList>
    </citation>
    <scope>IDENTIFICATION</scope>
    <source>
        <tissue evidence="20">Liver</tissue>
    </source>
</reference>
<dbReference type="Pfam" id="PF12947">
    <property type="entry name" value="EGF_3"/>
    <property type="match status" value="1"/>
</dbReference>
<evidence type="ECO:0000256" key="13">
    <source>
        <dbReference type="ARBA" id="ARBA00076123"/>
    </source>
</evidence>
<name>A0A9F5IXG4_PYTBI</name>
<protein>
    <recommendedName>
        <fullName evidence="12">Signal peptide, CUB and EGF-like domain-containing protein 2</fullName>
    </recommendedName>
    <alternativeName>
        <fullName evidence="14">Protein CEGP1</fullName>
    </alternativeName>
    <alternativeName>
        <fullName evidence="13">Scube/You</fullName>
    </alternativeName>
</protein>
<keyword evidence="19" id="KW-1185">Reference proteome</keyword>
<sequence>MGSGHPCSVLEALLLFFLLLLPPPFLLLTASPQGQLRATGLLFPDVDECAQGIDDCHPDAICQNTLKLYKCTCKPGYSGEGKTCDDIDECDNDFNGGCVHECFNIPGNYRCMCYDGFMLAQDGHNCLDTDECLVNNGGCQHVCINTVGSYECRCNEGFFLSDNQHTCIHRSEVTCNHGNGGCQHTCEDAEDGPVCGCHPEYTVHANGKTCIERVEATTEISENNVTAGADADKRVKRRLLMETCAVNNGGCDRTCKDTSTGVHCSCPIGFTLQLDGKTCKDIDECQTSNGGCDHFCKNTVGSFDCSCKKGFKLLTDEKLCQDIDECSFERTCDHLCINHPGTFECICNEGYTLFGFTHCGDINECSMNNGGCQHICINTLGSYQCHCNAGYKLHWNKKDCVERPLPDVLFPRVSLHCIKTGGNDRCFLICPSDVHFASGLEDSYSIKCGNPFSPKKKIQNTNESTILDLSIIRTSITFKFNQGKCNLKKSKMFQDALHHVIPEKHNSIMENFYYVNLTCSSGKKTLGDLGKMKAAREMFISADFELETDQKEVTDTCNLSCARKRTEKRLRKAIRTLRKVINKEQFHIRLSGVDHGVARKPPRAVGMQELCSPGQKHVDNKCASCSVGTYFDGEREGCILCPNGTYQDNEGQIVCEPCPNLQHSGDSKTAGARSISECGGQCSPGEYSADGFKPCLACPPGTYQPEPGRTSCFACGGGLMTKITSATLFQDCETKMQCSPGHFYNTTMHRCIRCPNGTYQPEFGQNYCISCPGNTTTDYDGSTNIMHCKDRHCGGELGEFTGYIESPNYPGNYPANTECTWTINPPPKRRILIVVPEIFLPIEDECGDYLVMRKSSSSNSVTTYETCQTYERPIAFTSRSKKLWIQFKSNEGNSAKGFQVPYVTYDEDYQELIEDIVRDGRLYASENHQEILKDKKLIKALFDVLAHPQNYFKYTAQESREMFPRSFIRLLRSKVSRFLRPYK</sequence>
<dbReference type="InterPro" id="IPR049883">
    <property type="entry name" value="NOTCH1_EGF-like"/>
</dbReference>
<evidence type="ECO:0000259" key="18">
    <source>
        <dbReference type="PROSITE" id="PS50026"/>
    </source>
</evidence>
<dbReference type="CTD" id="57758"/>
<accession>A0A9F5IXG4</accession>
<dbReference type="Proteomes" id="UP000695026">
    <property type="component" value="Unplaced"/>
</dbReference>
<dbReference type="CDD" id="cd00041">
    <property type="entry name" value="CUB"/>
    <property type="match status" value="1"/>
</dbReference>
<evidence type="ECO:0000259" key="17">
    <source>
        <dbReference type="PROSITE" id="PS01180"/>
    </source>
</evidence>
<dbReference type="Pfam" id="PF07645">
    <property type="entry name" value="EGF_CA"/>
    <property type="match status" value="1"/>
</dbReference>
<dbReference type="FunFam" id="2.10.50.10:FF:000029">
    <property type="entry name" value="Signal peptide, CUB domain and EGF like domain containing 2"/>
    <property type="match status" value="1"/>
</dbReference>
<dbReference type="InterPro" id="IPR000859">
    <property type="entry name" value="CUB_dom"/>
</dbReference>
<dbReference type="InterPro" id="IPR009030">
    <property type="entry name" value="Growth_fac_rcpt_cys_sf"/>
</dbReference>
<dbReference type="GO" id="GO:0009986">
    <property type="term" value="C:cell surface"/>
    <property type="evidence" value="ECO:0007669"/>
    <property type="project" value="UniProtKB-SubCell"/>
</dbReference>